<comment type="caution">
    <text evidence="1">The sequence shown here is derived from an EMBL/GenBank/DDBJ whole genome shotgun (WGS) entry which is preliminary data.</text>
</comment>
<protein>
    <submittedName>
        <fullName evidence="1">Lipopolysaccharide/colanic/teichoic acid biosynthesis glycosyltransferase</fullName>
    </submittedName>
</protein>
<name>A0A846MUH6_9PROT</name>
<dbReference type="AlphaFoldDB" id="A0A846MUH6"/>
<accession>A0A846MUH6</accession>
<evidence type="ECO:0000313" key="2">
    <source>
        <dbReference type="Proteomes" id="UP000570514"/>
    </source>
</evidence>
<reference evidence="1 2" key="1">
    <citation type="submission" date="2020-03" db="EMBL/GenBank/DDBJ databases">
        <title>Genomic Encyclopedia of Type Strains, Phase IV (KMG-IV): sequencing the most valuable type-strain genomes for metagenomic binning, comparative biology and taxonomic classification.</title>
        <authorList>
            <person name="Goeker M."/>
        </authorList>
    </citation>
    <scope>NUCLEOTIDE SEQUENCE [LARGE SCALE GENOMIC DNA]</scope>
    <source>
        <strain evidence="1 2">DSM 19867</strain>
    </source>
</reference>
<organism evidence="1 2">
    <name type="scientific">Rhizomicrobium palustre</name>
    <dbReference type="NCBI Taxonomy" id="189966"/>
    <lineage>
        <taxon>Bacteria</taxon>
        <taxon>Pseudomonadati</taxon>
        <taxon>Pseudomonadota</taxon>
        <taxon>Alphaproteobacteria</taxon>
        <taxon>Micropepsales</taxon>
        <taxon>Micropepsaceae</taxon>
        <taxon>Rhizomicrobium</taxon>
    </lineage>
</organism>
<gene>
    <name evidence="1" type="ORF">FHS83_000048</name>
</gene>
<keyword evidence="2" id="KW-1185">Reference proteome</keyword>
<dbReference type="Proteomes" id="UP000570514">
    <property type="component" value="Unassembled WGS sequence"/>
</dbReference>
<dbReference type="RefSeq" id="WP_167079715.1">
    <property type="nucleotide sequence ID" value="NZ_BAAADC010000001.1"/>
</dbReference>
<keyword evidence="1" id="KW-0808">Transferase</keyword>
<proteinExistence type="predicted"/>
<dbReference type="EMBL" id="JAASRM010000001">
    <property type="protein sequence ID" value="NIK86730.1"/>
    <property type="molecule type" value="Genomic_DNA"/>
</dbReference>
<dbReference type="GO" id="GO:0016740">
    <property type="term" value="F:transferase activity"/>
    <property type="evidence" value="ECO:0007669"/>
    <property type="project" value="UniProtKB-KW"/>
</dbReference>
<sequence>MRMSRMGDIAAALALLLLCLPALVIVFIMFAPLPLEIREEILPDGRRLRFFALRVRRNSPWAQRCGTFLCRFHVDRVPMLFNVLKGELSLLPPMIRREH</sequence>
<evidence type="ECO:0000313" key="1">
    <source>
        <dbReference type="EMBL" id="NIK86730.1"/>
    </source>
</evidence>